<feature type="domain" description="Protein kinase" evidence="2">
    <location>
        <begin position="89"/>
        <end position="376"/>
    </location>
</feature>
<reference evidence="3 4" key="1">
    <citation type="submission" date="2019-06" db="EMBL/GenBank/DDBJ databases">
        <title>Genome Sequence of the Brown Rot Fungal Pathogen Monilinia fructicola.</title>
        <authorList>
            <person name="De Miccolis Angelini R.M."/>
            <person name="Landi L."/>
            <person name="Abate D."/>
            <person name="Pollastro S."/>
            <person name="Romanazzi G."/>
            <person name="Faretra F."/>
        </authorList>
    </citation>
    <scope>NUCLEOTIDE SEQUENCE [LARGE SCALE GENOMIC DNA]</scope>
    <source>
        <strain evidence="3 4">Mfrc123</strain>
    </source>
</reference>
<dbReference type="PANTHER" id="PTHR44167:SF24">
    <property type="entry name" value="SERINE_THREONINE-PROTEIN KINASE CHK2"/>
    <property type="match status" value="1"/>
</dbReference>
<sequence>MASGKARVEGATRVQNDFRSLETIDNLNTSDSSSSEYDGSTSESSYEKRNCSSESSDDLSKRVKFRTPTPSTSSDSSSSLSSDLFFQRYTRHERISAGTFAIVYRIEEITTKKSFALKTPIDNSDESEFRREWKLHQGLCNQSIIRVFGYYDGALKENHYYGVVMELGGISLQGMLENQQLNSDDEGREIVRHINEVRMKKYFWDLLLGLRYLISKKIIHRDMKPDNVILGLDGHMKITDFGLSKQLEGGRKFDGIGGDGAFCYRAPESFAGVEEIISIGFEADIWAAAVVLFQCLKGYHPFAKEPIDDEEEEEEEYEGKYEEEYEEDEEGEIERMIKGGTFVDPPPKVLPQISPQAEELMAGMLQVSLSDRWDSQ</sequence>
<feature type="compositionally biased region" description="Basic and acidic residues" evidence="1">
    <location>
        <begin position="1"/>
        <end position="10"/>
    </location>
</feature>
<dbReference type="GO" id="GO:0005737">
    <property type="term" value="C:cytoplasm"/>
    <property type="evidence" value="ECO:0007669"/>
    <property type="project" value="TreeGrafter"/>
</dbReference>
<evidence type="ECO:0000313" key="3">
    <source>
        <dbReference type="EMBL" id="KAA8570607.1"/>
    </source>
</evidence>
<dbReference type="PANTHER" id="PTHR44167">
    <property type="entry name" value="OVARIAN-SPECIFIC SERINE/THREONINE-PROTEIN KINASE LOK-RELATED"/>
    <property type="match status" value="1"/>
</dbReference>
<evidence type="ECO:0000313" key="4">
    <source>
        <dbReference type="Proteomes" id="UP000322873"/>
    </source>
</evidence>
<dbReference type="GO" id="GO:0051598">
    <property type="term" value="P:meiotic recombination checkpoint signaling"/>
    <property type="evidence" value="ECO:0007669"/>
    <property type="project" value="TreeGrafter"/>
</dbReference>
<dbReference type="Gene3D" id="3.30.200.20">
    <property type="entry name" value="Phosphorylase Kinase, domain 1"/>
    <property type="match status" value="1"/>
</dbReference>
<evidence type="ECO:0000259" key="2">
    <source>
        <dbReference type="PROSITE" id="PS50011"/>
    </source>
</evidence>
<feature type="compositionally biased region" description="Low complexity" evidence="1">
    <location>
        <begin position="29"/>
        <end position="44"/>
    </location>
</feature>
<feature type="region of interest" description="Disordered" evidence="1">
    <location>
        <begin position="1"/>
        <end position="80"/>
    </location>
</feature>
<feature type="compositionally biased region" description="Low complexity" evidence="1">
    <location>
        <begin position="68"/>
        <end position="80"/>
    </location>
</feature>
<name>A0A5M9JPH8_MONFR</name>
<dbReference type="GO" id="GO:0004674">
    <property type="term" value="F:protein serine/threonine kinase activity"/>
    <property type="evidence" value="ECO:0007669"/>
    <property type="project" value="TreeGrafter"/>
</dbReference>
<keyword evidence="4" id="KW-1185">Reference proteome</keyword>
<dbReference type="PROSITE" id="PS00108">
    <property type="entry name" value="PROTEIN_KINASE_ST"/>
    <property type="match status" value="1"/>
</dbReference>
<dbReference type="GO" id="GO:0005524">
    <property type="term" value="F:ATP binding"/>
    <property type="evidence" value="ECO:0007669"/>
    <property type="project" value="InterPro"/>
</dbReference>
<dbReference type="InterPro" id="IPR011009">
    <property type="entry name" value="Kinase-like_dom_sf"/>
</dbReference>
<dbReference type="GO" id="GO:0005634">
    <property type="term" value="C:nucleus"/>
    <property type="evidence" value="ECO:0007669"/>
    <property type="project" value="TreeGrafter"/>
</dbReference>
<dbReference type="AlphaFoldDB" id="A0A5M9JPH8"/>
<dbReference type="Pfam" id="PF00069">
    <property type="entry name" value="Pkinase"/>
    <property type="match status" value="1"/>
</dbReference>
<feature type="compositionally biased region" description="Polar residues" evidence="1">
    <location>
        <begin position="13"/>
        <end position="28"/>
    </location>
</feature>
<feature type="region of interest" description="Disordered" evidence="1">
    <location>
        <begin position="307"/>
        <end position="331"/>
    </location>
</feature>
<proteinExistence type="predicted"/>
<dbReference type="Gene3D" id="1.10.510.10">
    <property type="entry name" value="Transferase(Phosphotransferase) domain 1"/>
    <property type="match status" value="1"/>
</dbReference>
<dbReference type="InterPro" id="IPR000719">
    <property type="entry name" value="Prot_kinase_dom"/>
</dbReference>
<dbReference type="Proteomes" id="UP000322873">
    <property type="component" value="Unassembled WGS sequence"/>
</dbReference>
<dbReference type="SMART" id="SM00220">
    <property type="entry name" value="S_TKc"/>
    <property type="match status" value="1"/>
</dbReference>
<dbReference type="PROSITE" id="PS50011">
    <property type="entry name" value="PROTEIN_KINASE_DOM"/>
    <property type="match status" value="1"/>
</dbReference>
<dbReference type="SUPFAM" id="SSF56112">
    <property type="entry name" value="Protein kinase-like (PK-like)"/>
    <property type="match status" value="1"/>
</dbReference>
<dbReference type="CDD" id="cd00180">
    <property type="entry name" value="PKc"/>
    <property type="match status" value="1"/>
</dbReference>
<organism evidence="3 4">
    <name type="scientific">Monilinia fructicola</name>
    <name type="common">Brown rot fungus</name>
    <name type="synonym">Ciboria fructicola</name>
    <dbReference type="NCBI Taxonomy" id="38448"/>
    <lineage>
        <taxon>Eukaryota</taxon>
        <taxon>Fungi</taxon>
        <taxon>Dikarya</taxon>
        <taxon>Ascomycota</taxon>
        <taxon>Pezizomycotina</taxon>
        <taxon>Leotiomycetes</taxon>
        <taxon>Helotiales</taxon>
        <taxon>Sclerotiniaceae</taxon>
        <taxon>Monilinia</taxon>
    </lineage>
</organism>
<protein>
    <recommendedName>
        <fullName evidence="2">Protein kinase domain-containing protein</fullName>
    </recommendedName>
</protein>
<accession>A0A5M9JPH8</accession>
<gene>
    <name evidence="3" type="ORF">EYC84_000006</name>
</gene>
<dbReference type="EMBL" id="VICG01000006">
    <property type="protein sequence ID" value="KAA8570607.1"/>
    <property type="molecule type" value="Genomic_DNA"/>
</dbReference>
<dbReference type="InterPro" id="IPR008271">
    <property type="entry name" value="Ser/Thr_kinase_AS"/>
</dbReference>
<comment type="caution">
    <text evidence="3">The sequence shown here is derived from an EMBL/GenBank/DDBJ whole genome shotgun (WGS) entry which is preliminary data.</text>
</comment>
<evidence type="ECO:0000256" key="1">
    <source>
        <dbReference type="SAM" id="MobiDB-lite"/>
    </source>
</evidence>